<evidence type="ECO:0000256" key="2">
    <source>
        <dbReference type="ARBA" id="ARBA00022448"/>
    </source>
</evidence>
<keyword evidence="9" id="KW-0998">Cell outer membrane</keyword>
<keyword evidence="3" id="KW-1134">Transmembrane beta strand</keyword>
<keyword evidence="7" id="KW-0472">Membrane</keyword>
<dbReference type="Proteomes" id="UP000823619">
    <property type="component" value="Unassembled WGS sequence"/>
</dbReference>
<organism evidence="11 12">
    <name type="scientific">Candidatus Cryptobacteroides merdavium</name>
    <dbReference type="NCBI Taxonomy" id="2840769"/>
    <lineage>
        <taxon>Bacteria</taxon>
        <taxon>Pseudomonadati</taxon>
        <taxon>Bacteroidota</taxon>
        <taxon>Bacteroidia</taxon>
        <taxon>Bacteroidales</taxon>
        <taxon>Candidatus Cryptobacteroides</taxon>
    </lineage>
</organism>
<dbReference type="GO" id="GO:0009279">
    <property type="term" value="C:cell outer membrane"/>
    <property type="evidence" value="ECO:0007669"/>
    <property type="project" value="UniProtKB-SubCell"/>
</dbReference>
<dbReference type="GO" id="GO:0044718">
    <property type="term" value="P:siderophore transmembrane transport"/>
    <property type="evidence" value="ECO:0007669"/>
    <property type="project" value="TreeGrafter"/>
</dbReference>
<evidence type="ECO:0000256" key="4">
    <source>
        <dbReference type="ARBA" id="ARBA00022692"/>
    </source>
</evidence>
<dbReference type="SUPFAM" id="SSF56935">
    <property type="entry name" value="Porins"/>
    <property type="match status" value="1"/>
</dbReference>
<evidence type="ECO:0000256" key="7">
    <source>
        <dbReference type="ARBA" id="ARBA00023136"/>
    </source>
</evidence>
<dbReference type="InterPro" id="IPR039426">
    <property type="entry name" value="TonB-dep_rcpt-like"/>
</dbReference>
<comment type="caution">
    <text evidence="11">The sequence shown here is derived from an EMBL/GenBank/DDBJ whole genome shotgun (WGS) entry which is preliminary data.</text>
</comment>
<evidence type="ECO:0000259" key="10">
    <source>
        <dbReference type="Pfam" id="PF00593"/>
    </source>
</evidence>
<accession>A0A9D9HCW3</accession>
<comment type="subcellular location">
    <subcellularLocation>
        <location evidence="1">Cell outer membrane</location>
        <topology evidence="1">Multi-pass membrane protein</topology>
    </subcellularLocation>
</comment>
<gene>
    <name evidence="11" type="ORF">IAC23_06255</name>
</gene>
<keyword evidence="5" id="KW-0732">Signal</keyword>
<evidence type="ECO:0000313" key="11">
    <source>
        <dbReference type="EMBL" id="MBO8445278.1"/>
    </source>
</evidence>
<evidence type="ECO:0000313" key="12">
    <source>
        <dbReference type="Proteomes" id="UP000823619"/>
    </source>
</evidence>
<reference evidence="11" key="1">
    <citation type="submission" date="2020-10" db="EMBL/GenBank/DDBJ databases">
        <authorList>
            <person name="Gilroy R."/>
        </authorList>
    </citation>
    <scope>NUCLEOTIDE SEQUENCE</scope>
    <source>
        <strain evidence="11">D5-748</strain>
    </source>
</reference>
<dbReference type="Gene3D" id="2.40.170.20">
    <property type="entry name" value="TonB-dependent receptor, beta-barrel domain"/>
    <property type="match status" value="1"/>
</dbReference>
<dbReference type="GO" id="GO:0015344">
    <property type="term" value="F:siderophore uptake transmembrane transporter activity"/>
    <property type="evidence" value="ECO:0007669"/>
    <property type="project" value="TreeGrafter"/>
</dbReference>
<keyword evidence="4" id="KW-0812">Transmembrane</keyword>
<reference evidence="11" key="2">
    <citation type="journal article" date="2021" name="PeerJ">
        <title>Extensive microbial diversity within the chicken gut microbiome revealed by metagenomics and culture.</title>
        <authorList>
            <person name="Gilroy R."/>
            <person name="Ravi A."/>
            <person name="Getino M."/>
            <person name="Pursley I."/>
            <person name="Horton D.L."/>
            <person name="Alikhan N.F."/>
            <person name="Baker D."/>
            <person name="Gharbi K."/>
            <person name="Hall N."/>
            <person name="Watson M."/>
            <person name="Adriaenssens E.M."/>
            <person name="Foster-Nyarko E."/>
            <person name="Jarju S."/>
            <person name="Secka A."/>
            <person name="Antonio M."/>
            <person name="Oren A."/>
            <person name="Chaudhuri R.R."/>
            <person name="La Ragione R."/>
            <person name="Hildebrand F."/>
            <person name="Pallen M.J."/>
        </authorList>
    </citation>
    <scope>NUCLEOTIDE SEQUENCE</scope>
    <source>
        <strain evidence="11">D5-748</strain>
    </source>
</reference>
<keyword evidence="8 11" id="KW-0675">Receptor</keyword>
<evidence type="ECO:0000256" key="8">
    <source>
        <dbReference type="ARBA" id="ARBA00023170"/>
    </source>
</evidence>
<dbReference type="PANTHER" id="PTHR30069">
    <property type="entry name" value="TONB-DEPENDENT OUTER MEMBRANE RECEPTOR"/>
    <property type="match status" value="1"/>
</dbReference>
<evidence type="ECO:0000256" key="3">
    <source>
        <dbReference type="ARBA" id="ARBA00022452"/>
    </source>
</evidence>
<sequence length="513" mass="59201">MQFVQGFGSFLTVDDFLRLDYGHKRFHASLRAVFSYSPNRFRYTNMDKKENVYDDEMNIIASYHPVEYNENGKFRDYHILFESGYETEAGDRFSLSVWHLGSYRQLSKLTVDYSDPGDFINEQNEITTRAVASWRRSFGNLDLSAHAGYANTDFRYDYAFDAGNGNWSQMTHSRSRTHTVFLKGGVLWRFAARWIFRADIAAHHYIVRSEEDVSRQGYDISRTDADLFVSLSWKPVERVGLSLSVREEVAGKRVSLPVPMFNADFLVWKAAGLYLKCSASRNYRYPTLNDMYFLPGSNPDLRPETGFSYDAGWSFSKKWKTVSLSAEGAWFDSRIKDWILWLPYGPRKNFYTPLNLLEVHAYGVEQKADFSWKPAGEWQLRFGGNFTWSPSRNISGTGLKGDTSAGKQLVYVPEYSSSVMASLAFRSWKLLYKWCWYSTRYVMSSNESGPSGSVPPYFMNDLTLSRGLDFRWADISLSLAVKNLFNESYVTVLSRPMPGINFEFFIGITPKWK</sequence>
<dbReference type="InterPro" id="IPR000531">
    <property type="entry name" value="Beta-barrel_TonB"/>
</dbReference>
<evidence type="ECO:0000256" key="5">
    <source>
        <dbReference type="ARBA" id="ARBA00022729"/>
    </source>
</evidence>
<keyword evidence="6" id="KW-0798">TonB box</keyword>
<feature type="domain" description="TonB-dependent receptor-like beta-barrel" evidence="10">
    <location>
        <begin position="90"/>
        <end position="484"/>
    </location>
</feature>
<keyword evidence="2" id="KW-0813">Transport</keyword>
<evidence type="ECO:0000256" key="9">
    <source>
        <dbReference type="ARBA" id="ARBA00023237"/>
    </source>
</evidence>
<dbReference type="Pfam" id="PF00593">
    <property type="entry name" value="TonB_dep_Rec_b-barrel"/>
    <property type="match status" value="1"/>
</dbReference>
<dbReference type="PANTHER" id="PTHR30069:SF29">
    <property type="entry name" value="HEMOGLOBIN AND HEMOGLOBIN-HAPTOGLOBIN-BINDING PROTEIN 1-RELATED"/>
    <property type="match status" value="1"/>
</dbReference>
<dbReference type="EMBL" id="JADIMO010000082">
    <property type="protein sequence ID" value="MBO8445278.1"/>
    <property type="molecule type" value="Genomic_DNA"/>
</dbReference>
<name>A0A9D9HCW3_9BACT</name>
<dbReference type="AlphaFoldDB" id="A0A9D9HCW3"/>
<proteinExistence type="predicted"/>
<protein>
    <submittedName>
        <fullName evidence="11">TonB-dependent receptor</fullName>
    </submittedName>
</protein>
<evidence type="ECO:0000256" key="1">
    <source>
        <dbReference type="ARBA" id="ARBA00004571"/>
    </source>
</evidence>
<dbReference type="InterPro" id="IPR036942">
    <property type="entry name" value="Beta-barrel_TonB_sf"/>
</dbReference>
<evidence type="ECO:0000256" key="6">
    <source>
        <dbReference type="ARBA" id="ARBA00023077"/>
    </source>
</evidence>